<gene>
    <name evidence="1" type="ORF">Pan14r_16060</name>
</gene>
<comment type="caution">
    <text evidence="1">The sequence shown here is derived from an EMBL/GenBank/DDBJ whole genome shotgun (WGS) entry which is preliminary data.</text>
</comment>
<dbReference type="RefSeq" id="WP_196784181.1">
    <property type="nucleotide sequence ID" value="NZ_CP036319.1"/>
</dbReference>
<organism evidence="1 2">
    <name type="scientific">Crateriforma conspicua</name>
    <dbReference type="NCBI Taxonomy" id="2527996"/>
    <lineage>
        <taxon>Bacteria</taxon>
        <taxon>Pseudomonadati</taxon>
        <taxon>Planctomycetota</taxon>
        <taxon>Planctomycetia</taxon>
        <taxon>Planctomycetales</taxon>
        <taxon>Planctomycetaceae</taxon>
        <taxon>Crateriforma</taxon>
    </lineage>
</organism>
<dbReference type="AlphaFoldDB" id="A0A5C5Y3R7"/>
<sequence>MTDEASEATTRLIDPSFLFRFELEIPHVPLQWKAAGVSLPESCRLPDLGQLGEHPSFADVRIGWDETGIGIAVIVSGKSSVPWCRETRLEDSDGVHLWIDTRCSPNIHRATGFCHRFLFMPAGGGPSRDKPVASLVPIQRARANPKPIKPGSLKVMAIARHDGYKLSGFIPAAAMTGFDPSSQSRLGFFCSIVDRELGWQTLSLGPEYPVADDPSLWCQAVLKQGE</sequence>
<dbReference type="CDD" id="cd00241">
    <property type="entry name" value="DOMON_like"/>
    <property type="match status" value="1"/>
</dbReference>
<keyword evidence="2" id="KW-1185">Reference proteome</keyword>
<name>A0A5C5Y3R7_9PLAN</name>
<evidence type="ECO:0000313" key="2">
    <source>
        <dbReference type="Proteomes" id="UP000317238"/>
    </source>
</evidence>
<reference evidence="1 2" key="1">
    <citation type="submission" date="2019-02" db="EMBL/GenBank/DDBJ databases">
        <title>Deep-cultivation of Planctomycetes and their phenomic and genomic characterization uncovers novel biology.</title>
        <authorList>
            <person name="Wiegand S."/>
            <person name="Jogler M."/>
            <person name="Boedeker C."/>
            <person name="Pinto D."/>
            <person name="Vollmers J."/>
            <person name="Rivas-Marin E."/>
            <person name="Kohn T."/>
            <person name="Peeters S.H."/>
            <person name="Heuer A."/>
            <person name="Rast P."/>
            <person name="Oberbeckmann S."/>
            <person name="Bunk B."/>
            <person name="Jeske O."/>
            <person name="Meyerdierks A."/>
            <person name="Storesund J.E."/>
            <person name="Kallscheuer N."/>
            <person name="Luecker S."/>
            <person name="Lage O.M."/>
            <person name="Pohl T."/>
            <person name="Merkel B.J."/>
            <person name="Hornburger P."/>
            <person name="Mueller R.-W."/>
            <person name="Bruemmer F."/>
            <person name="Labrenz M."/>
            <person name="Spormann A.M."/>
            <person name="Op Den Camp H."/>
            <person name="Overmann J."/>
            <person name="Amann R."/>
            <person name="Jetten M.S.M."/>
            <person name="Mascher T."/>
            <person name="Medema M.H."/>
            <person name="Devos D.P."/>
            <person name="Kaster A.-K."/>
            <person name="Ovreas L."/>
            <person name="Rohde M."/>
            <person name="Galperin M.Y."/>
            <person name="Jogler C."/>
        </authorList>
    </citation>
    <scope>NUCLEOTIDE SEQUENCE [LARGE SCALE GENOMIC DNA]</scope>
    <source>
        <strain evidence="1 2">Pan14r</strain>
    </source>
</reference>
<dbReference type="Gene3D" id="2.60.40.1190">
    <property type="match status" value="1"/>
</dbReference>
<dbReference type="EMBL" id="SJPL01000001">
    <property type="protein sequence ID" value="TWT69321.1"/>
    <property type="molecule type" value="Genomic_DNA"/>
</dbReference>
<dbReference type="Proteomes" id="UP000317238">
    <property type="component" value="Unassembled WGS sequence"/>
</dbReference>
<accession>A0A5C5Y3R7</accession>
<evidence type="ECO:0008006" key="3">
    <source>
        <dbReference type="Google" id="ProtNLM"/>
    </source>
</evidence>
<evidence type="ECO:0000313" key="1">
    <source>
        <dbReference type="EMBL" id="TWT69321.1"/>
    </source>
</evidence>
<proteinExistence type="predicted"/>
<protein>
    <recommendedName>
        <fullName evidence="3">Carbohydrate-binding domain-containing protein</fullName>
    </recommendedName>
</protein>